<evidence type="ECO:0000313" key="3">
    <source>
        <dbReference type="Proteomes" id="UP000002280"/>
    </source>
</evidence>
<dbReference type="PANTHER" id="PTHR23232">
    <property type="entry name" value="KRAB DOMAIN C2H2 ZINC FINGER"/>
    <property type="match status" value="1"/>
</dbReference>
<reference evidence="2" key="2">
    <citation type="submission" date="2025-08" db="UniProtKB">
        <authorList>
            <consortium name="Ensembl"/>
        </authorList>
    </citation>
    <scope>IDENTIFICATION</scope>
</reference>
<dbReference type="Ensembl" id="ENSMODT00000014757.3">
    <property type="protein sequence ID" value="ENSMODP00000014489.3"/>
    <property type="gene ID" value="ENSMODG00000004696.3"/>
</dbReference>
<evidence type="ECO:0000259" key="1">
    <source>
        <dbReference type="PROSITE" id="PS50805"/>
    </source>
</evidence>
<dbReference type="Bgee" id="ENSMODG00000004696">
    <property type="expression patterns" value="Expressed in forelimb bud and 24 other cell types or tissues"/>
</dbReference>
<dbReference type="GeneTree" id="ENSGT00950000183169"/>
<name>F6XX06_MONDO</name>
<organism evidence="2 3">
    <name type="scientific">Monodelphis domestica</name>
    <name type="common">Gray short-tailed opossum</name>
    <dbReference type="NCBI Taxonomy" id="13616"/>
    <lineage>
        <taxon>Eukaryota</taxon>
        <taxon>Metazoa</taxon>
        <taxon>Chordata</taxon>
        <taxon>Craniata</taxon>
        <taxon>Vertebrata</taxon>
        <taxon>Euteleostomi</taxon>
        <taxon>Mammalia</taxon>
        <taxon>Metatheria</taxon>
        <taxon>Didelphimorphia</taxon>
        <taxon>Didelphidae</taxon>
        <taxon>Monodelphis</taxon>
    </lineage>
</organism>
<accession>F6XX06</accession>
<dbReference type="PANTHER" id="PTHR23232:SF117">
    <property type="entry name" value="KRAB DOMAIN-CONTAINING PROTEIN"/>
    <property type="match status" value="1"/>
</dbReference>
<dbReference type="GO" id="GO:0006355">
    <property type="term" value="P:regulation of DNA-templated transcription"/>
    <property type="evidence" value="ECO:0007669"/>
    <property type="project" value="InterPro"/>
</dbReference>
<evidence type="ECO:0000313" key="2">
    <source>
        <dbReference type="Ensembl" id="ENSMODP00000014489.3"/>
    </source>
</evidence>
<dbReference type="Pfam" id="PF01352">
    <property type="entry name" value="KRAB"/>
    <property type="match status" value="1"/>
</dbReference>
<keyword evidence="3" id="KW-1185">Reference proteome</keyword>
<reference evidence="2 3" key="1">
    <citation type="journal article" date="2007" name="Nature">
        <title>Genome of the marsupial Monodelphis domestica reveals innovation in non-coding sequences.</title>
        <authorList>
            <person name="Mikkelsen T.S."/>
            <person name="Wakefield M.J."/>
            <person name="Aken B."/>
            <person name="Amemiya C.T."/>
            <person name="Chang J.L."/>
            <person name="Duke S."/>
            <person name="Garber M."/>
            <person name="Gentles A.J."/>
            <person name="Goodstadt L."/>
            <person name="Heger A."/>
            <person name="Jurka J."/>
            <person name="Kamal M."/>
            <person name="Mauceli E."/>
            <person name="Searle S.M."/>
            <person name="Sharpe T."/>
            <person name="Baker M.L."/>
            <person name="Batzer M.A."/>
            <person name="Benos P.V."/>
            <person name="Belov K."/>
            <person name="Clamp M."/>
            <person name="Cook A."/>
            <person name="Cuff J."/>
            <person name="Das R."/>
            <person name="Davidow L."/>
            <person name="Deakin J.E."/>
            <person name="Fazzari M.J."/>
            <person name="Glass J.L."/>
            <person name="Grabherr M."/>
            <person name="Greally J.M."/>
            <person name="Gu W."/>
            <person name="Hore T.A."/>
            <person name="Huttley G.A."/>
            <person name="Kleber M."/>
            <person name="Jirtle R.L."/>
            <person name="Koina E."/>
            <person name="Lee J.T."/>
            <person name="Mahony S."/>
            <person name="Marra M.A."/>
            <person name="Miller R.D."/>
            <person name="Nicholls R.D."/>
            <person name="Oda M."/>
            <person name="Papenfuss A.T."/>
            <person name="Parra Z.E."/>
            <person name="Pollock D.D."/>
            <person name="Ray D.A."/>
            <person name="Schein J.E."/>
            <person name="Speed T.P."/>
            <person name="Thompson K."/>
            <person name="VandeBerg J.L."/>
            <person name="Wade C.M."/>
            <person name="Walker J.A."/>
            <person name="Waters P.D."/>
            <person name="Webber C."/>
            <person name="Weidman J.R."/>
            <person name="Xie X."/>
            <person name="Zody M.C."/>
            <person name="Baldwin J."/>
            <person name="Abdouelleil A."/>
            <person name="Abdulkadir J."/>
            <person name="Abebe A."/>
            <person name="Abera B."/>
            <person name="Abreu J."/>
            <person name="Acer S.C."/>
            <person name="Aftuck L."/>
            <person name="Alexander A."/>
            <person name="An P."/>
            <person name="Anderson E."/>
            <person name="Anderson S."/>
            <person name="Arachi H."/>
            <person name="Azer M."/>
            <person name="Bachantsang P."/>
            <person name="Barry A."/>
            <person name="Bayul T."/>
            <person name="Berlin A."/>
            <person name="Bessette D."/>
            <person name="Bloom T."/>
            <person name="Bloom T."/>
            <person name="Boguslavskiy L."/>
            <person name="Bonnet C."/>
            <person name="Boukhgalter B."/>
            <person name="Bourzgui I."/>
            <person name="Brown A."/>
            <person name="Cahill P."/>
            <person name="Channer S."/>
            <person name="Cheshatsang Y."/>
            <person name="Chuda L."/>
            <person name="Citroen M."/>
            <person name="Collymore A."/>
            <person name="Cooke P."/>
            <person name="Costello M."/>
            <person name="D'Aco K."/>
            <person name="Daza R."/>
            <person name="De Haan G."/>
            <person name="DeGray S."/>
            <person name="DeMaso C."/>
            <person name="Dhargay N."/>
            <person name="Dooley K."/>
            <person name="Dooley E."/>
            <person name="Doricent M."/>
            <person name="Dorje P."/>
            <person name="Dorjee K."/>
            <person name="Dupes A."/>
            <person name="Elong R."/>
            <person name="Falk J."/>
            <person name="Farina A."/>
            <person name="Faro S."/>
            <person name="Ferguson D."/>
            <person name="Fisher S."/>
            <person name="Foley C.D."/>
            <person name="Franke A."/>
            <person name="Friedrich D."/>
            <person name="Gadbois L."/>
            <person name="Gearin G."/>
            <person name="Gearin C.R."/>
            <person name="Giannoukos G."/>
            <person name="Goode T."/>
            <person name="Graham J."/>
            <person name="Grandbois E."/>
            <person name="Grewal S."/>
            <person name="Gyaltsen K."/>
            <person name="Hafez N."/>
            <person name="Hagos B."/>
            <person name="Hall J."/>
            <person name="Henson C."/>
            <person name="Hollinger A."/>
            <person name="Honan T."/>
            <person name="Huard M.D."/>
            <person name="Hughes L."/>
            <person name="Hurhula B."/>
            <person name="Husby M.E."/>
            <person name="Kamat A."/>
            <person name="Kanga B."/>
            <person name="Kashin S."/>
            <person name="Khazanovich D."/>
            <person name="Kisner P."/>
            <person name="Lance K."/>
            <person name="Lara M."/>
            <person name="Lee W."/>
            <person name="Lennon N."/>
            <person name="Letendre F."/>
            <person name="LeVine R."/>
            <person name="Lipovsky A."/>
            <person name="Liu X."/>
            <person name="Liu J."/>
            <person name="Liu S."/>
            <person name="Lokyitsang T."/>
            <person name="Lokyitsang Y."/>
            <person name="Lubonja R."/>
            <person name="Lui A."/>
            <person name="MacDonald P."/>
            <person name="Magnisalis V."/>
            <person name="Maru K."/>
            <person name="Matthews C."/>
            <person name="McCusker W."/>
            <person name="McDonough S."/>
            <person name="Mehta T."/>
            <person name="Meldrim J."/>
            <person name="Meneus L."/>
            <person name="Mihai O."/>
            <person name="Mihalev A."/>
            <person name="Mihova T."/>
            <person name="Mittelman R."/>
            <person name="Mlenga V."/>
            <person name="Montmayeur A."/>
            <person name="Mulrain L."/>
            <person name="Navidi A."/>
            <person name="Naylor J."/>
            <person name="Negash T."/>
            <person name="Nguyen T."/>
            <person name="Nguyen N."/>
            <person name="Nicol R."/>
            <person name="Norbu C."/>
            <person name="Norbu N."/>
            <person name="Novod N."/>
            <person name="O'Neill B."/>
            <person name="Osman S."/>
            <person name="Markiewicz E."/>
            <person name="Oyono O.L."/>
            <person name="Patti C."/>
            <person name="Phunkhang P."/>
            <person name="Pierre F."/>
            <person name="Priest M."/>
            <person name="Raghuraman S."/>
            <person name="Rege F."/>
            <person name="Reyes R."/>
            <person name="Rise C."/>
            <person name="Rogov P."/>
            <person name="Ross K."/>
            <person name="Ryan E."/>
            <person name="Settipalli S."/>
            <person name="Shea T."/>
            <person name="Sherpa N."/>
            <person name="Shi L."/>
            <person name="Shih D."/>
            <person name="Sparrow T."/>
            <person name="Spaulding J."/>
            <person name="Stalker J."/>
            <person name="Stange-Thomann N."/>
            <person name="Stavropoulos S."/>
            <person name="Stone C."/>
            <person name="Strader C."/>
            <person name="Tesfaye S."/>
            <person name="Thomson T."/>
            <person name="Thoulutsang Y."/>
            <person name="Thoulutsang D."/>
            <person name="Topham K."/>
            <person name="Topping I."/>
            <person name="Tsamla T."/>
            <person name="Vassiliev H."/>
            <person name="Vo A."/>
            <person name="Wangchuk T."/>
            <person name="Wangdi T."/>
            <person name="Weiand M."/>
            <person name="Wilkinson J."/>
            <person name="Wilson A."/>
            <person name="Yadav S."/>
            <person name="Young G."/>
            <person name="Yu Q."/>
            <person name="Zembek L."/>
            <person name="Zhong D."/>
            <person name="Zimmer A."/>
            <person name="Zwirko Z."/>
            <person name="Jaffe D.B."/>
            <person name="Alvarez P."/>
            <person name="Brockman W."/>
            <person name="Butler J."/>
            <person name="Chin C."/>
            <person name="Gnerre S."/>
            <person name="MacCallum I."/>
            <person name="Graves J.A."/>
            <person name="Ponting C.P."/>
            <person name="Breen M."/>
            <person name="Samollow P.B."/>
            <person name="Lander E.S."/>
            <person name="Lindblad-Toh K."/>
        </authorList>
    </citation>
    <scope>NUCLEOTIDE SEQUENCE [LARGE SCALE GENOMIC DNA]</scope>
</reference>
<dbReference type="FunCoup" id="F6XX06">
    <property type="interactions" value="5"/>
</dbReference>
<dbReference type="AlphaFoldDB" id="F6XX06"/>
<dbReference type="CDD" id="cd07765">
    <property type="entry name" value="KRAB_A-box"/>
    <property type="match status" value="1"/>
</dbReference>
<proteinExistence type="predicted"/>
<dbReference type="SMART" id="SM00349">
    <property type="entry name" value="KRAB"/>
    <property type="match status" value="1"/>
</dbReference>
<dbReference type="InParanoid" id="F6XX06"/>
<feature type="domain" description="KRAB" evidence="1">
    <location>
        <begin position="15"/>
        <end position="86"/>
    </location>
</feature>
<sequence>IISFSIYLQHSSSSLTFKDVAVDFTQEEWCLLDHSQKELYLKVMLENVQNLFSVGLPVPREYFTSCFQQGKATWLLEQKSLRNSCPEAETNFEMKEFSTKLRIFVEESDPKRCTNEDSHNFILREICDSDIKINKNVKSEYEFDNPSEKFSQYSVLNQCVKLSSGNVCCQDSQYSKCFPEDLGLFHWNEKPSKKKNPCIKVT</sequence>
<dbReference type="Gene3D" id="6.10.140.140">
    <property type="match status" value="1"/>
</dbReference>
<dbReference type="InterPro" id="IPR036051">
    <property type="entry name" value="KRAB_dom_sf"/>
</dbReference>
<dbReference type="InterPro" id="IPR001909">
    <property type="entry name" value="KRAB"/>
</dbReference>
<protein>
    <recommendedName>
        <fullName evidence="1">KRAB domain-containing protein</fullName>
    </recommendedName>
</protein>
<dbReference type="Proteomes" id="UP000002280">
    <property type="component" value="Chromosome 4"/>
</dbReference>
<reference evidence="2" key="3">
    <citation type="submission" date="2025-09" db="UniProtKB">
        <authorList>
            <consortium name="Ensembl"/>
        </authorList>
    </citation>
    <scope>IDENTIFICATION</scope>
</reference>
<dbReference type="SUPFAM" id="SSF109640">
    <property type="entry name" value="KRAB domain (Kruppel-associated box)"/>
    <property type="match status" value="1"/>
</dbReference>
<dbReference type="PROSITE" id="PS50805">
    <property type="entry name" value="KRAB"/>
    <property type="match status" value="1"/>
</dbReference>
<dbReference type="InterPro" id="IPR050169">
    <property type="entry name" value="Krueppel_C2H2_ZnF"/>
</dbReference>